<organism evidence="1 2">
    <name type="scientific">Diplogelasinospora grovesii</name>
    <dbReference type="NCBI Taxonomy" id="303347"/>
    <lineage>
        <taxon>Eukaryota</taxon>
        <taxon>Fungi</taxon>
        <taxon>Dikarya</taxon>
        <taxon>Ascomycota</taxon>
        <taxon>Pezizomycotina</taxon>
        <taxon>Sordariomycetes</taxon>
        <taxon>Sordariomycetidae</taxon>
        <taxon>Sordariales</taxon>
        <taxon>Diplogelasinosporaceae</taxon>
        <taxon>Diplogelasinospora</taxon>
    </lineage>
</organism>
<dbReference type="Proteomes" id="UP001303473">
    <property type="component" value="Unassembled WGS sequence"/>
</dbReference>
<evidence type="ECO:0000313" key="2">
    <source>
        <dbReference type="Proteomes" id="UP001303473"/>
    </source>
</evidence>
<name>A0AAN6N4N0_9PEZI</name>
<evidence type="ECO:0000313" key="1">
    <source>
        <dbReference type="EMBL" id="KAK3939106.1"/>
    </source>
</evidence>
<keyword evidence="2" id="KW-1185">Reference proteome</keyword>
<protein>
    <submittedName>
        <fullName evidence="1">Uncharacterized protein</fullName>
    </submittedName>
</protein>
<comment type="caution">
    <text evidence="1">The sequence shown here is derived from an EMBL/GenBank/DDBJ whole genome shotgun (WGS) entry which is preliminary data.</text>
</comment>
<dbReference type="AlphaFoldDB" id="A0AAN6N4N0"/>
<reference evidence="2" key="1">
    <citation type="journal article" date="2023" name="Mol. Phylogenet. Evol.">
        <title>Genome-scale phylogeny and comparative genomics of the fungal order Sordariales.</title>
        <authorList>
            <person name="Hensen N."/>
            <person name="Bonometti L."/>
            <person name="Westerberg I."/>
            <person name="Brannstrom I.O."/>
            <person name="Guillou S."/>
            <person name="Cros-Aarteil S."/>
            <person name="Calhoun S."/>
            <person name="Haridas S."/>
            <person name="Kuo A."/>
            <person name="Mondo S."/>
            <person name="Pangilinan J."/>
            <person name="Riley R."/>
            <person name="LaButti K."/>
            <person name="Andreopoulos B."/>
            <person name="Lipzen A."/>
            <person name="Chen C."/>
            <person name="Yan M."/>
            <person name="Daum C."/>
            <person name="Ng V."/>
            <person name="Clum A."/>
            <person name="Steindorff A."/>
            <person name="Ohm R.A."/>
            <person name="Martin F."/>
            <person name="Silar P."/>
            <person name="Natvig D.O."/>
            <person name="Lalanne C."/>
            <person name="Gautier V."/>
            <person name="Ament-Velasquez S.L."/>
            <person name="Kruys A."/>
            <person name="Hutchinson M.I."/>
            <person name="Powell A.J."/>
            <person name="Barry K."/>
            <person name="Miller A.N."/>
            <person name="Grigoriev I.V."/>
            <person name="Debuchy R."/>
            <person name="Gladieux P."/>
            <person name="Hiltunen Thoren M."/>
            <person name="Johannesson H."/>
        </authorList>
    </citation>
    <scope>NUCLEOTIDE SEQUENCE [LARGE SCALE GENOMIC DNA]</scope>
    <source>
        <strain evidence="2">CBS 340.73</strain>
    </source>
</reference>
<gene>
    <name evidence="1" type="ORF">QBC46DRAFT_154386</name>
</gene>
<dbReference type="EMBL" id="MU853817">
    <property type="protein sequence ID" value="KAK3939106.1"/>
    <property type="molecule type" value="Genomic_DNA"/>
</dbReference>
<sequence>MAGNNYDASLSSSTQSADDMDLAYLHSLWDMTVASPPSSAAPGIEGQHGPAPQAGASKWRVNSAKEWVTTVYFLANDFQDPPQGVFVKLPGVLISPYYVHSYMFEGTLRALGHDFTVKQIKPSINPRGGGNLEPIGEFSMYLEFAEDRAALIDFHVLPGSPPDGGFLFIMGEPDITDVFGSDWTPHNHDAKLDAWQPQTVFYDTALAHARLF</sequence>
<proteinExistence type="predicted"/>
<accession>A0AAN6N4N0</accession>